<keyword evidence="4" id="KW-0539">Nucleus</keyword>
<evidence type="ECO:0000313" key="20">
    <source>
        <dbReference type="Proteomes" id="UP000663844"/>
    </source>
</evidence>
<dbReference type="EMBL" id="CAJNOE010000011">
    <property type="protein sequence ID" value="CAF0724701.1"/>
    <property type="molecule type" value="Genomic_DNA"/>
</dbReference>
<dbReference type="SUPFAM" id="SSF63393">
    <property type="entry name" value="RNA polymerase subunits"/>
    <property type="match status" value="1"/>
</dbReference>
<dbReference type="Proteomes" id="UP000663844">
    <property type="component" value="Unassembled WGS sequence"/>
</dbReference>
<reference evidence="18" key="1">
    <citation type="submission" date="2021-02" db="EMBL/GenBank/DDBJ databases">
        <authorList>
            <person name="Nowell W R."/>
        </authorList>
    </citation>
    <scope>NUCLEOTIDE SEQUENCE</scope>
</reference>
<dbReference type="EMBL" id="CAJNOI010000604">
    <property type="protein sequence ID" value="CAF1315650.1"/>
    <property type="molecule type" value="Genomic_DNA"/>
</dbReference>
<dbReference type="AlphaFoldDB" id="A0A819VNK6"/>
<evidence type="ECO:0000313" key="18">
    <source>
        <dbReference type="EMBL" id="CAF4112436.1"/>
    </source>
</evidence>
<dbReference type="GO" id="GO:0005736">
    <property type="term" value="C:RNA polymerase I complex"/>
    <property type="evidence" value="ECO:0007669"/>
    <property type="project" value="TreeGrafter"/>
</dbReference>
<keyword evidence="3" id="KW-0862">Zinc</keyword>
<evidence type="ECO:0000313" key="13">
    <source>
        <dbReference type="EMBL" id="CAF1315874.1"/>
    </source>
</evidence>
<comment type="caution">
    <text evidence="18">The sequence shown here is derived from an EMBL/GenBank/DDBJ whole genome shotgun (WGS) entry which is preliminary data.</text>
</comment>
<dbReference type="EMBL" id="CAJNOM010000018">
    <property type="protein sequence ID" value="CAF0810571.1"/>
    <property type="molecule type" value="Genomic_DNA"/>
</dbReference>
<dbReference type="EMBL" id="CAJNOM010000801">
    <property type="protein sequence ID" value="CAF1564513.1"/>
    <property type="molecule type" value="Genomic_DNA"/>
</dbReference>
<dbReference type="GO" id="GO:0003899">
    <property type="term" value="F:DNA-directed RNA polymerase activity"/>
    <property type="evidence" value="ECO:0007669"/>
    <property type="project" value="InterPro"/>
</dbReference>
<dbReference type="GO" id="GO:0005666">
    <property type="term" value="C:RNA polymerase III complex"/>
    <property type="evidence" value="ECO:0007669"/>
    <property type="project" value="TreeGrafter"/>
</dbReference>
<evidence type="ECO:0000313" key="14">
    <source>
        <dbReference type="EMBL" id="CAF1562825.1"/>
    </source>
</evidence>
<evidence type="ECO:0000313" key="8">
    <source>
        <dbReference type="EMBL" id="CAF0741020.1"/>
    </source>
</evidence>
<comment type="subcellular location">
    <subcellularLocation>
        <location evidence="1">Nucleus</location>
    </subcellularLocation>
</comment>
<name>A0A819VNK6_9BILA</name>
<dbReference type="GO" id="GO:0003677">
    <property type="term" value="F:DNA binding"/>
    <property type="evidence" value="ECO:0007669"/>
    <property type="project" value="InterPro"/>
</dbReference>
<dbReference type="Proteomes" id="UP000663845">
    <property type="component" value="Unassembled WGS sequence"/>
</dbReference>
<organism evidence="18 20">
    <name type="scientific">Adineta steineri</name>
    <dbReference type="NCBI Taxonomy" id="433720"/>
    <lineage>
        <taxon>Eukaryota</taxon>
        <taxon>Metazoa</taxon>
        <taxon>Spiralia</taxon>
        <taxon>Gnathifera</taxon>
        <taxon>Rotifera</taxon>
        <taxon>Eurotatoria</taxon>
        <taxon>Bdelloidea</taxon>
        <taxon>Adinetida</taxon>
        <taxon>Adinetidae</taxon>
        <taxon>Adineta</taxon>
    </lineage>
</organism>
<dbReference type="OrthoDB" id="5585087at2759"/>
<comment type="similarity">
    <text evidence="5">Belongs to the archaeal Rpo12/eukaryotic RPC10 RNA polymerase subunit family.</text>
</comment>
<dbReference type="GO" id="GO:0008270">
    <property type="term" value="F:zinc ion binding"/>
    <property type="evidence" value="ECO:0007669"/>
    <property type="project" value="InterPro"/>
</dbReference>
<evidence type="ECO:0000313" key="16">
    <source>
        <dbReference type="EMBL" id="CAF3519977.1"/>
    </source>
</evidence>
<dbReference type="Proteomes" id="UP000663860">
    <property type="component" value="Unassembled WGS sequence"/>
</dbReference>
<dbReference type="EMBL" id="CAJNOM010000790">
    <property type="protein sequence ID" value="CAF1562825.1"/>
    <property type="molecule type" value="Genomic_DNA"/>
</dbReference>
<dbReference type="PANTHER" id="PTHR12056:SF2">
    <property type="entry name" value="GEO11084P1"/>
    <property type="match status" value="1"/>
</dbReference>
<dbReference type="EMBL" id="CAJOAY010000069">
    <property type="protein sequence ID" value="CAF3519977.1"/>
    <property type="molecule type" value="Genomic_DNA"/>
</dbReference>
<dbReference type="InterPro" id="IPR006591">
    <property type="entry name" value="RNAP_P/RPABC4"/>
</dbReference>
<dbReference type="GO" id="GO:0006351">
    <property type="term" value="P:DNA-templated transcription"/>
    <property type="evidence" value="ECO:0007669"/>
    <property type="project" value="InterPro"/>
</dbReference>
<accession>A0A819VNK6</accession>
<gene>
    <name evidence="12" type="ORF">BJG266_LOCUS33060</name>
    <name evidence="13" type="ORF">BJG266_LOCUS33072</name>
    <name evidence="11" type="ORF">BJG266_LOCUS6236</name>
    <name evidence="7" type="ORF">IZO911_LOCUS2305</name>
    <name evidence="8" type="ORF">JYZ213_LOCUS1874</name>
    <name evidence="17" type="ORF">KXQ929_LOCUS9313</name>
    <name evidence="16" type="ORF">OKA104_LOCUS2537</name>
    <name evidence="18" type="ORF">OXD698_LOCUS36016</name>
    <name evidence="10" type="ORF">QVE165_LOCUS4715</name>
    <name evidence="14" type="ORF">QVE165_LOCUS48063</name>
    <name evidence="15" type="ORF">QVE165_LOCUS48215</name>
    <name evidence="9" type="ORF">VCS650_LOCUS2793</name>
</gene>
<dbReference type="PANTHER" id="PTHR12056">
    <property type="entry name" value="DNA-DIRECTED RNA POLYMERASES I, II, AND III"/>
    <property type="match status" value="1"/>
</dbReference>
<dbReference type="Proteomes" id="UP000663868">
    <property type="component" value="Unassembled WGS sequence"/>
</dbReference>
<dbReference type="FunFam" id="2.20.28.30:FF:000002">
    <property type="entry name" value="DNA-directed RNA polymerases II, IV and V subunit 12"/>
    <property type="match status" value="1"/>
</dbReference>
<evidence type="ECO:0000313" key="15">
    <source>
        <dbReference type="EMBL" id="CAF1564513.1"/>
    </source>
</evidence>
<dbReference type="Proteomes" id="UP000663877">
    <property type="component" value="Unassembled WGS sequence"/>
</dbReference>
<evidence type="ECO:0000313" key="17">
    <source>
        <dbReference type="EMBL" id="CAF3675786.1"/>
    </source>
</evidence>
<dbReference type="EMBL" id="CAJOAZ010005776">
    <property type="protein sequence ID" value="CAF4112436.1"/>
    <property type="molecule type" value="Genomic_DNA"/>
</dbReference>
<evidence type="ECO:0000313" key="10">
    <source>
        <dbReference type="EMBL" id="CAF0810571.1"/>
    </source>
</evidence>
<dbReference type="Pfam" id="PF03604">
    <property type="entry name" value="Zn_ribbon_RPAB4"/>
    <property type="match status" value="1"/>
</dbReference>
<evidence type="ECO:0000256" key="3">
    <source>
        <dbReference type="ARBA" id="ARBA00022833"/>
    </source>
</evidence>
<protein>
    <submittedName>
        <fullName evidence="18">Uncharacterized protein</fullName>
    </submittedName>
</protein>
<evidence type="ECO:0000313" key="9">
    <source>
        <dbReference type="EMBL" id="CAF0778542.1"/>
    </source>
</evidence>
<dbReference type="EMBL" id="CAJNOG010000009">
    <property type="protein sequence ID" value="CAF0741020.1"/>
    <property type="molecule type" value="Genomic_DNA"/>
</dbReference>
<feature type="region of interest" description="Disordered" evidence="6">
    <location>
        <begin position="1"/>
        <end position="23"/>
    </location>
</feature>
<evidence type="ECO:0000256" key="1">
    <source>
        <dbReference type="ARBA" id="ARBA00004123"/>
    </source>
</evidence>
<evidence type="ECO:0000256" key="4">
    <source>
        <dbReference type="ARBA" id="ARBA00023242"/>
    </source>
</evidence>
<dbReference type="EMBL" id="CAJNON010000014">
    <property type="protein sequence ID" value="CAF0778542.1"/>
    <property type="molecule type" value="Genomic_DNA"/>
</dbReference>
<dbReference type="EMBL" id="CAJOBB010000421">
    <property type="protein sequence ID" value="CAF3675786.1"/>
    <property type="molecule type" value="Genomic_DNA"/>
</dbReference>
<evidence type="ECO:0000313" key="19">
    <source>
        <dbReference type="Proteomes" id="UP000663832"/>
    </source>
</evidence>
<keyword evidence="19" id="KW-1185">Reference proteome</keyword>
<evidence type="ECO:0000256" key="5">
    <source>
        <dbReference type="ARBA" id="ARBA00025770"/>
    </source>
</evidence>
<evidence type="ECO:0000313" key="12">
    <source>
        <dbReference type="EMBL" id="CAF1315650.1"/>
    </source>
</evidence>
<evidence type="ECO:0000313" key="11">
    <source>
        <dbReference type="EMBL" id="CAF0820516.1"/>
    </source>
</evidence>
<dbReference type="InterPro" id="IPR029040">
    <property type="entry name" value="RPABC4/Spt4"/>
</dbReference>
<evidence type="ECO:0000313" key="7">
    <source>
        <dbReference type="EMBL" id="CAF0724701.1"/>
    </source>
</evidence>
<evidence type="ECO:0000256" key="6">
    <source>
        <dbReference type="SAM" id="MobiDB-lite"/>
    </source>
</evidence>
<feature type="compositionally biased region" description="Low complexity" evidence="6">
    <location>
        <begin position="9"/>
        <end position="22"/>
    </location>
</feature>
<dbReference type="Gene3D" id="2.20.28.30">
    <property type="entry name" value="RNA polymerase ii, chain L"/>
    <property type="match status" value="1"/>
</dbReference>
<sequence length="75" mass="8629">MDKTPIHDPSMTPSSSTMMTTTANNPLQTKTMVYVCGECHKDNELKPTDVIRCTECGYRILYKKRTKRLIVYDAR</sequence>
<dbReference type="InterPro" id="IPR039747">
    <property type="entry name" value="RPABC4"/>
</dbReference>
<evidence type="ECO:0000256" key="2">
    <source>
        <dbReference type="ARBA" id="ARBA00022723"/>
    </source>
</evidence>
<dbReference type="EMBL" id="CAJNOI010000605">
    <property type="protein sequence ID" value="CAF1315874.1"/>
    <property type="molecule type" value="Genomic_DNA"/>
</dbReference>
<dbReference type="Proteomes" id="UP000663881">
    <property type="component" value="Unassembled WGS sequence"/>
</dbReference>
<dbReference type="SMART" id="SM00659">
    <property type="entry name" value="RPOLCX"/>
    <property type="match status" value="1"/>
</dbReference>
<dbReference type="GO" id="GO:0005665">
    <property type="term" value="C:RNA polymerase II, core complex"/>
    <property type="evidence" value="ECO:0007669"/>
    <property type="project" value="TreeGrafter"/>
</dbReference>
<dbReference type="Proteomes" id="UP000663891">
    <property type="component" value="Unassembled WGS sequence"/>
</dbReference>
<dbReference type="Proteomes" id="UP000663832">
    <property type="component" value="Unassembled WGS sequence"/>
</dbReference>
<proteinExistence type="inferred from homology"/>
<keyword evidence="2" id="KW-0479">Metal-binding</keyword>
<dbReference type="EMBL" id="CAJNOI010000017">
    <property type="protein sequence ID" value="CAF0820516.1"/>
    <property type="molecule type" value="Genomic_DNA"/>
</dbReference>